<evidence type="ECO:0000256" key="1">
    <source>
        <dbReference type="SAM" id="MobiDB-lite"/>
    </source>
</evidence>
<keyword evidence="3" id="KW-1185">Reference proteome</keyword>
<comment type="caution">
    <text evidence="2">The sequence shown here is derived from an EMBL/GenBank/DDBJ whole genome shotgun (WGS) entry which is preliminary data.</text>
</comment>
<proteinExistence type="predicted"/>
<sequence>MEPAFKKMAWPEATAPANFWRRQRPAIAAMRVLWLRTLGLMRASAATATMTTAATAETAATQTTTPQTSTTATGTAAATVAEDLETPMGYAEDIDGRRGAG</sequence>
<accession>A0ABN9T473</accession>
<dbReference type="EMBL" id="CAUYUJ010014316">
    <property type="protein sequence ID" value="CAK0839717.1"/>
    <property type="molecule type" value="Genomic_DNA"/>
</dbReference>
<evidence type="ECO:0000313" key="3">
    <source>
        <dbReference type="Proteomes" id="UP001189429"/>
    </source>
</evidence>
<dbReference type="Proteomes" id="UP001189429">
    <property type="component" value="Unassembled WGS sequence"/>
</dbReference>
<organism evidence="2 3">
    <name type="scientific">Prorocentrum cordatum</name>
    <dbReference type="NCBI Taxonomy" id="2364126"/>
    <lineage>
        <taxon>Eukaryota</taxon>
        <taxon>Sar</taxon>
        <taxon>Alveolata</taxon>
        <taxon>Dinophyceae</taxon>
        <taxon>Prorocentrales</taxon>
        <taxon>Prorocentraceae</taxon>
        <taxon>Prorocentrum</taxon>
    </lineage>
</organism>
<reference evidence="2" key="1">
    <citation type="submission" date="2023-10" db="EMBL/GenBank/DDBJ databases">
        <authorList>
            <person name="Chen Y."/>
            <person name="Shah S."/>
            <person name="Dougan E. K."/>
            <person name="Thang M."/>
            <person name="Chan C."/>
        </authorList>
    </citation>
    <scope>NUCLEOTIDE SEQUENCE [LARGE SCALE GENOMIC DNA]</scope>
</reference>
<evidence type="ECO:0000313" key="2">
    <source>
        <dbReference type="EMBL" id="CAK0839717.1"/>
    </source>
</evidence>
<gene>
    <name evidence="2" type="ORF">PCOR1329_LOCUS35329</name>
</gene>
<feature type="region of interest" description="Disordered" evidence="1">
    <location>
        <begin position="56"/>
        <end position="75"/>
    </location>
</feature>
<name>A0ABN9T473_9DINO</name>
<protein>
    <submittedName>
        <fullName evidence="2">Uncharacterized protein</fullName>
    </submittedName>
</protein>